<evidence type="ECO:0000313" key="9">
    <source>
        <dbReference type="EMBL" id="KAG7349862.1"/>
    </source>
</evidence>
<reference evidence="9" key="1">
    <citation type="journal article" date="2021" name="Sci. Rep.">
        <title>Diploid genomic architecture of Nitzschia inconspicua, an elite biomass production diatom.</title>
        <authorList>
            <person name="Oliver A."/>
            <person name="Podell S."/>
            <person name="Pinowska A."/>
            <person name="Traller J.C."/>
            <person name="Smith S.R."/>
            <person name="McClure R."/>
            <person name="Beliaev A."/>
            <person name="Bohutskyi P."/>
            <person name="Hill E.A."/>
            <person name="Rabines A."/>
            <person name="Zheng H."/>
            <person name="Allen L.Z."/>
            <person name="Kuo A."/>
            <person name="Grigoriev I.V."/>
            <person name="Allen A.E."/>
            <person name="Hazlebeck D."/>
            <person name="Allen E.E."/>
        </authorList>
    </citation>
    <scope>NUCLEOTIDE SEQUENCE</scope>
    <source>
        <strain evidence="9">Hildebrandi</strain>
    </source>
</reference>
<feature type="domain" description="Diacylglycerol glucosyltransferase N-terminal" evidence="8">
    <location>
        <begin position="119"/>
        <end position="289"/>
    </location>
</feature>
<name>A0A9K3KU75_9STRA</name>
<proteinExistence type="inferred from homology"/>
<keyword evidence="10" id="KW-1185">Reference proteome</keyword>
<feature type="domain" description="Glycosyl transferase family 28 C-terminal" evidence="7">
    <location>
        <begin position="380"/>
        <end position="529"/>
    </location>
</feature>
<dbReference type="InterPro" id="IPR050519">
    <property type="entry name" value="Glycosyltransf_28_UgtP"/>
</dbReference>
<dbReference type="GO" id="GO:0009247">
    <property type="term" value="P:glycolipid biosynthetic process"/>
    <property type="evidence" value="ECO:0007669"/>
    <property type="project" value="InterPro"/>
</dbReference>
<evidence type="ECO:0000256" key="2">
    <source>
        <dbReference type="ARBA" id="ARBA00012615"/>
    </source>
</evidence>
<dbReference type="AlphaFoldDB" id="A0A9K3KU75"/>
<dbReference type="Pfam" id="PF06925">
    <property type="entry name" value="MGDG_synth"/>
    <property type="match status" value="1"/>
</dbReference>
<feature type="chain" id="PRO_5039943958" description="monogalactosyldiacylglycerol synthase" evidence="6">
    <location>
        <begin position="22"/>
        <end position="548"/>
    </location>
</feature>
<dbReference type="GO" id="GO:0031969">
    <property type="term" value="C:chloroplast membrane"/>
    <property type="evidence" value="ECO:0007669"/>
    <property type="project" value="UniProtKB-SubCell"/>
</dbReference>
<evidence type="ECO:0000259" key="8">
    <source>
        <dbReference type="Pfam" id="PF06925"/>
    </source>
</evidence>
<comment type="similarity">
    <text evidence="1">Belongs to the glycosyltransferase 28 family.</text>
</comment>
<dbReference type="Pfam" id="PF04101">
    <property type="entry name" value="Glyco_tran_28_C"/>
    <property type="match status" value="1"/>
</dbReference>
<dbReference type="PANTHER" id="PTHR43025:SF3">
    <property type="entry name" value="MONOGALACTOSYLDIACYLGLYCEROL SYNTHASE 1, CHLOROPLASTIC"/>
    <property type="match status" value="1"/>
</dbReference>
<keyword evidence="6" id="KW-0732">Signal</keyword>
<sequence length="548" mass="59852">MRRISSLWLSILLGLIPTESGVALASSSNNKFRSAGRGFASNSHTFDNGSGGSNGIGTSIFDFAISRGGATKSKSRSDTSTQAFATNTAGIDASILEGSAEEKRPLKVLFLSSDTGGGHRASAEALGKQFLIQYPGSTYELADLWTDHGVLPYRTLVNTYKHMSAHPLQWKIFYHLSNTKLNEVCANLHSKLTCGRRIKDRLKSHDPDVIISVHPTMNHTPLVKTQQLSKELGKHIPFFTVVTDLGSGHCMWFEKNVDKLYVASDRLYKLARRRGGTPPERLVLTGLPIRHGFAVQAEQLGDRTSSQGKDYQRNMKVELGMDGDKPVVLVMGGGEGVGSLSDIVNELYAELYQQGVDATICVVCGRNEKLKEDLLTRDFDQVVRDIKSKRRTGRKRRFLSRIFRRKAKGDSEEMVLTENSTGRGQITVVPLGFVSKVPEYMVAADILVSKAGPGTIAEAASVGLPVMMTSFLPGQEAGNVEVVLEKGFGAYKHRPAEIANVVTSWLQNDELMASMSKAALAAGNPHAADEIVRDIGQQTVAWMNLNEK</sequence>
<evidence type="ECO:0000256" key="4">
    <source>
        <dbReference type="ARBA" id="ARBA00022679"/>
    </source>
</evidence>
<accession>A0A9K3KU75</accession>
<evidence type="ECO:0000256" key="1">
    <source>
        <dbReference type="ARBA" id="ARBA00006962"/>
    </source>
</evidence>
<evidence type="ECO:0000256" key="5">
    <source>
        <dbReference type="ARBA" id="ARBA00046299"/>
    </source>
</evidence>
<dbReference type="InterPro" id="IPR007235">
    <property type="entry name" value="Glyco_trans_28_C"/>
</dbReference>
<dbReference type="InterPro" id="IPR009695">
    <property type="entry name" value="Diacylglyc_glucosyltr_N"/>
</dbReference>
<comment type="caution">
    <text evidence="9">The sequence shown here is derived from an EMBL/GenBank/DDBJ whole genome shotgun (WGS) entry which is preliminary data.</text>
</comment>
<dbReference type="PANTHER" id="PTHR43025">
    <property type="entry name" value="MONOGALACTOSYLDIACYLGLYCEROL SYNTHASE"/>
    <property type="match status" value="1"/>
</dbReference>
<protein>
    <recommendedName>
        <fullName evidence="2">monogalactosyldiacylglycerol synthase</fullName>
        <ecNumber evidence="2">2.4.1.46</ecNumber>
    </recommendedName>
</protein>
<evidence type="ECO:0000256" key="3">
    <source>
        <dbReference type="ARBA" id="ARBA00022676"/>
    </source>
</evidence>
<keyword evidence="3" id="KW-0328">Glycosyltransferase</keyword>
<reference evidence="9" key="2">
    <citation type="submission" date="2021-04" db="EMBL/GenBank/DDBJ databases">
        <authorList>
            <person name="Podell S."/>
        </authorList>
    </citation>
    <scope>NUCLEOTIDE SEQUENCE</scope>
    <source>
        <strain evidence="9">Hildebrandi</strain>
    </source>
</reference>
<feature type="signal peptide" evidence="6">
    <location>
        <begin position="1"/>
        <end position="21"/>
    </location>
</feature>
<gene>
    <name evidence="9" type="ORF">IV203_012459</name>
</gene>
<keyword evidence="4" id="KW-0808">Transferase</keyword>
<dbReference type="GO" id="GO:0046509">
    <property type="term" value="F:1,2-diacylglycerol 3-beta-galactosyltransferase activity"/>
    <property type="evidence" value="ECO:0007669"/>
    <property type="project" value="UniProtKB-EC"/>
</dbReference>
<dbReference type="EC" id="2.4.1.46" evidence="2"/>
<dbReference type="Proteomes" id="UP000693970">
    <property type="component" value="Unassembled WGS sequence"/>
</dbReference>
<evidence type="ECO:0000256" key="6">
    <source>
        <dbReference type="SAM" id="SignalP"/>
    </source>
</evidence>
<evidence type="ECO:0000259" key="7">
    <source>
        <dbReference type="Pfam" id="PF04101"/>
    </source>
</evidence>
<dbReference type="EMBL" id="JAGRRH010000019">
    <property type="protein sequence ID" value="KAG7349862.1"/>
    <property type="molecule type" value="Genomic_DNA"/>
</dbReference>
<comment type="subcellular location">
    <subcellularLocation>
        <location evidence="5">Plastid</location>
        <location evidence="5">Chloroplast membrane</location>
    </subcellularLocation>
</comment>
<organism evidence="9 10">
    <name type="scientific">Nitzschia inconspicua</name>
    <dbReference type="NCBI Taxonomy" id="303405"/>
    <lineage>
        <taxon>Eukaryota</taxon>
        <taxon>Sar</taxon>
        <taxon>Stramenopiles</taxon>
        <taxon>Ochrophyta</taxon>
        <taxon>Bacillariophyta</taxon>
        <taxon>Bacillariophyceae</taxon>
        <taxon>Bacillariophycidae</taxon>
        <taxon>Bacillariales</taxon>
        <taxon>Bacillariaceae</taxon>
        <taxon>Nitzschia</taxon>
    </lineage>
</organism>
<dbReference type="OrthoDB" id="200404at2759"/>
<evidence type="ECO:0000313" key="10">
    <source>
        <dbReference type="Proteomes" id="UP000693970"/>
    </source>
</evidence>